<feature type="compositionally biased region" description="Low complexity" evidence="1">
    <location>
        <begin position="207"/>
        <end position="224"/>
    </location>
</feature>
<gene>
    <name evidence="3" type="ORF">B0I29_101424</name>
</gene>
<feature type="compositionally biased region" description="Gly residues" evidence="1">
    <location>
        <begin position="225"/>
        <end position="234"/>
    </location>
</feature>
<dbReference type="EMBL" id="QLMJ01000001">
    <property type="protein sequence ID" value="RAK43294.1"/>
    <property type="molecule type" value="Genomic_DNA"/>
</dbReference>
<keyword evidence="2" id="KW-0472">Membrane</keyword>
<accession>A0A327ZPB0</accession>
<feature type="transmembrane region" description="Helical" evidence="2">
    <location>
        <begin position="140"/>
        <end position="158"/>
    </location>
</feature>
<organism evidence="3 4">
    <name type="scientific">Actinoplanes lutulentus</name>
    <dbReference type="NCBI Taxonomy" id="1287878"/>
    <lineage>
        <taxon>Bacteria</taxon>
        <taxon>Bacillati</taxon>
        <taxon>Actinomycetota</taxon>
        <taxon>Actinomycetes</taxon>
        <taxon>Micromonosporales</taxon>
        <taxon>Micromonosporaceae</taxon>
        <taxon>Actinoplanes</taxon>
    </lineage>
</organism>
<dbReference type="RefSeq" id="WP_181557648.1">
    <property type="nucleotide sequence ID" value="NZ_JACHWI010000001.1"/>
</dbReference>
<feature type="transmembrane region" description="Helical" evidence="2">
    <location>
        <begin position="336"/>
        <end position="354"/>
    </location>
</feature>
<keyword evidence="2" id="KW-1133">Transmembrane helix</keyword>
<proteinExistence type="predicted"/>
<feature type="transmembrane region" description="Helical" evidence="2">
    <location>
        <begin position="108"/>
        <end position="128"/>
    </location>
</feature>
<feature type="transmembrane region" description="Helical" evidence="2">
    <location>
        <begin position="170"/>
        <end position="187"/>
    </location>
</feature>
<evidence type="ECO:0000313" key="3">
    <source>
        <dbReference type="EMBL" id="RAK43294.1"/>
    </source>
</evidence>
<keyword evidence="2" id="KW-0812">Transmembrane</keyword>
<feature type="transmembrane region" description="Helical" evidence="2">
    <location>
        <begin position="311"/>
        <end position="330"/>
    </location>
</feature>
<dbReference type="Proteomes" id="UP000249341">
    <property type="component" value="Unassembled WGS sequence"/>
</dbReference>
<keyword evidence="4" id="KW-1185">Reference proteome</keyword>
<protein>
    <submittedName>
        <fullName evidence="3">Uncharacterized protein</fullName>
    </submittedName>
</protein>
<sequence>MRSFDRWELEARQALADRGIGYGEATPLIEDARAHHDESGQDPWESLGAPLDFAAEVAADQPAEQARRDTQGRTVGDHLREGLFALALLGVPVAVVGGLSVGGLSIPVTVAGLTGSVLAGLAAVCTQVPGALRAAGHPRAAPWGFALFGVLVVAAGGAFTQLPKTRVGELPILGLLAVSAGAMWLLTREKRAPRRDLSDARAGGPGSASAGGPEGASADGPEGARAGGPEGAGAGDPADAGAWFGRLRDVLVGRFDVAPARAAEMVAEARSHVAVAGSHPRDEFPSLAGYARDLAEAEPAKQGPWWRGDTAEMVMGLLITVWVVIAVVDAVVDEQWWLVAAGVAYLLASGRSTWRRIREWAARSRPA</sequence>
<feature type="transmembrane region" description="Helical" evidence="2">
    <location>
        <begin position="83"/>
        <end position="102"/>
    </location>
</feature>
<dbReference type="AlphaFoldDB" id="A0A327ZPB0"/>
<evidence type="ECO:0000256" key="1">
    <source>
        <dbReference type="SAM" id="MobiDB-lite"/>
    </source>
</evidence>
<comment type="caution">
    <text evidence="3">The sequence shown here is derived from an EMBL/GenBank/DDBJ whole genome shotgun (WGS) entry which is preliminary data.</text>
</comment>
<evidence type="ECO:0000256" key="2">
    <source>
        <dbReference type="SAM" id="Phobius"/>
    </source>
</evidence>
<name>A0A327ZPB0_9ACTN</name>
<feature type="region of interest" description="Disordered" evidence="1">
    <location>
        <begin position="194"/>
        <end position="237"/>
    </location>
</feature>
<evidence type="ECO:0000313" key="4">
    <source>
        <dbReference type="Proteomes" id="UP000249341"/>
    </source>
</evidence>
<reference evidence="3 4" key="1">
    <citation type="submission" date="2018-06" db="EMBL/GenBank/DDBJ databases">
        <title>Genomic Encyclopedia of Type Strains, Phase III (KMG-III): the genomes of soil and plant-associated and newly described type strains.</title>
        <authorList>
            <person name="Whitman W."/>
        </authorList>
    </citation>
    <scope>NUCLEOTIDE SEQUENCE [LARGE SCALE GENOMIC DNA]</scope>
    <source>
        <strain evidence="3 4">CGMCC 4.7090</strain>
    </source>
</reference>